<evidence type="ECO:0000313" key="3">
    <source>
        <dbReference type="Proteomes" id="UP000700732"/>
    </source>
</evidence>
<evidence type="ECO:0000313" key="2">
    <source>
        <dbReference type="EMBL" id="MBC3793311.1"/>
    </source>
</evidence>
<dbReference type="InterPro" id="IPR000182">
    <property type="entry name" value="GNAT_dom"/>
</dbReference>
<dbReference type="EMBL" id="VFIA01000025">
    <property type="protein sequence ID" value="MBC3793311.1"/>
    <property type="molecule type" value="Genomic_DNA"/>
</dbReference>
<name>A0ABR6W9R2_9BACT</name>
<keyword evidence="3" id="KW-1185">Reference proteome</keyword>
<dbReference type="Gene3D" id="3.40.630.30">
    <property type="match status" value="1"/>
</dbReference>
<reference evidence="2 3" key="1">
    <citation type="submission" date="2019-06" db="EMBL/GenBank/DDBJ databases">
        <title>Spirosoma utsteinense sp. nov. isolated from Antarctic ice-free soils.</title>
        <authorList>
            <person name="Tahon G."/>
        </authorList>
    </citation>
    <scope>NUCLEOTIDE SEQUENCE [LARGE SCALE GENOMIC DNA]</scope>
    <source>
        <strain evidence="2 3">LMG 31447</strain>
    </source>
</reference>
<dbReference type="CDD" id="cd04301">
    <property type="entry name" value="NAT_SF"/>
    <property type="match status" value="1"/>
</dbReference>
<dbReference type="SUPFAM" id="SSF55729">
    <property type="entry name" value="Acyl-CoA N-acyltransferases (Nat)"/>
    <property type="match status" value="1"/>
</dbReference>
<dbReference type="Pfam" id="PF00583">
    <property type="entry name" value="Acetyltransf_1"/>
    <property type="match status" value="1"/>
</dbReference>
<dbReference type="InterPro" id="IPR016181">
    <property type="entry name" value="Acyl_CoA_acyltransferase"/>
</dbReference>
<dbReference type="RefSeq" id="WP_186739141.1">
    <property type="nucleotide sequence ID" value="NZ_VFIA01000025.1"/>
</dbReference>
<feature type="domain" description="N-acetyltransferase" evidence="1">
    <location>
        <begin position="1"/>
        <end position="150"/>
    </location>
</feature>
<evidence type="ECO:0000259" key="1">
    <source>
        <dbReference type="PROSITE" id="PS51186"/>
    </source>
</evidence>
<accession>A0ABR6W9R2</accession>
<protein>
    <submittedName>
        <fullName evidence="2">GNAT superfamily N-acetyltransferase</fullName>
    </submittedName>
</protein>
<organism evidence="2 3">
    <name type="scientific">Spirosoma utsteinense</name>
    <dbReference type="NCBI Taxonomy" id="2585773"/>
    <lineage>
        <taxon>Bacteria</taxon>
        <taxon>Pseudomonadati</taxon>
        <taxon>Bacteroidota</taxon>
        <taxon>Cytophagia</taxon>
        <taxon>Cytophagales</taxon>
        <taxon>Cytophagaceae</taxon>
        <taxon>Spirosoma</taxon>
    </lineage>
</organism>
<proteinExistence type="predicted"/>
<comment type="caution">
    <text evidence="2">The sequence shown here is derived from an EMBL/GenBank/DDBJ whole genome shotgun (WGS) entry which is preliminary data.</text>
</comment>
<gene>
    <name evidence="2" type="ORF">FH603_3829</name>
</gene>
<dbReference type="PROSITE" id="PS51186">
    <property type="entry name" value="GNAT"/>
    <property type="match status" value="1"/>
</dbReference>
<dbReference type="Proteomes" id="UP000700732">
    <property type="component" value="Unassembled WGS sequence"/>
</dbReference>
<sequence>MPIRYQTYLGLPPDPLLSATLNLLVEVFPALTEPEILAEIAYQQVRTPVLAGLALDDNQVVGCKLGYEQKPGHFYSWLGCVSPSCRGQGIAAELMRQQHDWCKEQGYHTIRTHTYNQWRHMLVLNIRSGYDIIGTVAGKRGLTIVLEKTL</sequence>